<gene>
    <name evidence="1" type="ORF">ATI14_2266</name>
</gene>
<proteinExistence type="predicted"/>
<comment type="caution">
    <text evidence="1">The sequence shown here is derived from an EMBL/GenBank/DDBJ whole genome shotgun (WGS) entry which is preliminary data.</text>
</comment>
<dbReference type="Proteomes" id="UP000232891">
    <property type="component" value="Unassembled WGS sequence"/>
</dbReference>
<organism evidence="1 2">
    <name type="scientific">Pseudomonas tolaasii NCPPB 2192</name>
    <dbReference type="NCBI Taxonomy" id="564423"/>
    <lineage>
        <taxon>Bacteria</taxon>
        <taxon>Pseudomonadati</taxon>
        <taxon>Pseudomonadota</taxon>
        <taxon>Gammaproteobacteria</taxon>
        <taxon>Pseudomonadales</taxon>
        <taxon>Pseudomonadaceae</taxon>
        <taxon>Pseudomonas</taxon>
    </lineage>
</organism>
<keyword evidence="2" id="KW-1185">Reference proteome</keyword>
<reference evidence="1 2" key="1">
    <citation type="submission" date="2017-11" db="EMBL/GenBank/DDBJ databases">
        <title>Genome sequencing of a diverse group of Pseudomonas species.</title>
        <authorList>
            <person name="Loper J."/>
        </authorList>
    </citation>
    <scope>NUCLEOTIDE SEQUENCE [LARGE SCALE GENOMIC DNA]</scope>
    <source>
        <strain evidence="1 2">NCPPB 2192</strain>
    </source>
</reference>
<evidence type="ECO:0008006" key="3">
    <source>
        <dbReference type="Google" id="ProtNLM"/>
    </source>
</evidence>
<protein>
    <recommendedName>
        <fullName evidence="3">HrpA-like pilus formation protein</fullName>
    </recommendedName>
</protein>
<dbReference type="EMBL" id="PHHD01000001">
    <property type="protein sequence ID" value="PKA75374.1"/>
    <property type="molecule type" value="Genomic_DNA"/>
</dbReference>
<evidence type="ECO:0000313" key="1">
    <source>
        <dbReference type="EMBL" id="PKA75374.1"/>
    </source>
</evidence>
<accession>A0ABX4QEY7</accession>
<sequence>MSGISGLGGLSNLFNSLGSGNSGANDSVAQLRAIGEQQVKDSIETAEVKRKVTFGQGLKDAYGTAR</sequence>
<evidence type="ECO:0000313" key="2">
    <source>
        <dbReference type="Proteomes" id="UP000232891"/>
    </source>
</evidence>
<name>A0ABX4QEY7_PSETO</name>